<evidence type="ECO:0000256" key="1">
    <source>
        <dbReference type="SAM" id="MobiDB-lite"/>
    </source>
</evidence>
<keyword evidence="3" id="KW-1185">Reference proteome</keyword>
<feature type="compositionally biased region" description="Basic residues" evidence="1">
    <location>
        <begin position="291"/>
        <end position="305"/>
    </location>
</feature>
<dbReference type="EMBL" id="JAHWGI010001307">
    <property type="protein sequence ID" value="KAK3928046.1"/>
    <property type="molecule type" value="Genomic_DNA"/>
</dbReference>
<organism evidence="2 3">
    <name type="scientific">Frankliniella fusca</name>
    <dbReference type="NCBI Taxonomy" id="407009"/>
    <lineage>
        <taxon>Eukaryota</taxon>
        <taxon>Metazoa</taxon>
        <taxon>Ecdysozoa</taxon>
        <taxon>Arthropoda</taxon>
        <taxon>Hexapoda</taxon>
        <taxon>Insecta</taxon>
        <taxon>Pterygota</taxon>
        <taxon>Neoptera</taxon>
        <taxon>Paraneoptera</taxon>
        <taxon>Thysanoptera</taxon>
        <taxon>Terebrantia</taxon>
        <taxon>Thripoidea</taxon>
        <taxon>Thripidae</taxon>
        <taxon>Frankliniella</taxon>
    </lineage>
</organism>
<reference evidence="2" key="2">
    <citation type="journal article" date="2023" name="BMC Genomics">
        <title>Pest status, molecular evolution, and epigenetic factors derived from the genome assembly of Frankliniella fusca, a thysanopteran phytovirus vector.</title>
        <authorList>
            <person name="Catto M.A."/>
            <person name="Labadie P.E."/>
            <person name="Jacobson A.L."/>
            <person name="Kennedy G.G."/>
            <person name="Srinivasan R."/>
            <person name="Hunt B.G."/>
        </authorList>
    </citation>
    <scope>NUCLEOTIDE SEQUENCE</scope>
    <source>
        <strain evidence="2">PL_HMW_Pooled</strain>
    </source>
</reference>
<feature type="compositionally biased region" description="Basic and acidic residues" evidence="1">
    <location>
        <begin position="322"/>
        <end position="348"/>
    </location>
</feature>
<feature type="compositionally biased region" description="Basic residues" evidence="1">
    <location>
        <begin position="191"/>
        <end position="209"/>
    </location>
</feature>
<accession>A0AAE1HV58</accession>
<sequence length="554" mass="61194">MRKSGRQLGSHPDPWRSHEIIRLIQNMVTERPANVSGLMFAGLASQQLQFRTDQAVQTFISSKLRGVIHHYLPALYGPTLSQLSPSQYLFLINYIDGARVMTERQAKILRLLRQRLEAVRSLSVQRRPPREDTASRYAPLAISVRKSSTSCPSESVATGAASSYFSCRHRLSMSHRRSRSRSSSSSGHSAASRKRGSPPRKRRNPRRSRLSQFRDPGPSAESHNRDGGRDQRWRPRQEVDADEFDTPRQPRREDVPVNTSSVEEGVKVKDVPSSDLSDDAHQSPSSAHSAASRKRGSPPRKRQSPRRGLLSQFRDQSPSAESHNRDGGRDQRWRPRQEVDADKIHVIDEPPELEDSSLPASQMCADLVAVAEELEASYGTQPQSTTQDVASSGTHQPCDAESTPGASLISPRVSTSTPSGRAVEAARRAASRISVSRTYGRLSTLTVAEVYDVTHGSDIPSDCHYVAVEEENGDTLLVHRHATSELDWSVEARSGHPQEGDIIDDVRRVDIVATAAGSAALSPILIHKSVATITNMETGEGEILPVLFKKKYLP</sequence>
<comment type="caution">
    <text evidence="2">The sequence shown here is derived from an EMBL/GenBank/DDBJ whole genome shotgun (WGS) entry which is preliminary data.</text>
</comment>
<dbReference type="AlphaFoldDB" id="A0AAE1HV58"/>
<dbReference type="GO" id="GO:0016301">
    <property type="term" value="F:kinase activity"/>
    <property type="evidence" value="ECO:0007669"/>
    <property type="project" value="UniProtKB-KW"/>
</dbReference>
<feature type="region of interest" description="Disordered" evidence="1">
    <location>
        <begin position="172"/>
        <end position="358"/>
    </location>
</feature>
<feature type="compositionally biased region" description="Basic and acidic residues" evidence="1">
    <location>
        <begin position="222"/>
        <end position="255"/>
    </location>
</feature>
<name>A0AAE1HV58_9NEOP</name>
<feature type="compositionally biased region" description="Low complexity" evidence="1">
    <location>
        <begin position="181"/>
        <end position="190"/>
    </location>
</feature>
<keyword evidence="2" id="KW-0418">Kinase</keyword>
<proteinExistence type="predicted"/>
<gene>
    <name evidence="2" type="ORF">KUF71_016329</name>
</gene>
<evidence type="ECO:0000313" key="3">
    <source>
        <dbReference type="Proteomes" id="UP001219518"/>
    </source>
</evidence>
<keyword evidence="2" id="KW-0808">Transferase</keyword>
<dbReference type="Proteomes" id="UP001219518">
    <property type="component" value="Unassembled WGS sequence"/>
</dbReference>
<feature type="region of interest" description="Disordered" evidence="1">
    <location>
        <begin position="378"/>
        <end position="422"/>
    </location>
</feature>
<evidence type="ECO:0000313" key="2">
    <source>
        <dbReference type="EMBL" id="KAK3928046.1"/>
    </source>
</evidence>
<reference evidence="2" key="1">
    <citation type="submission" date="2021-07" db="EMBL/GenBank/DDBJ databases">
        <authorList>
            <person name="Catto M.A."/>
            <person name="Jacobson A."/>
            <person name="Kennedy G."/>
            <person name="Labadie P."/>
            <person name="Hunt B.G."/>
            <person name="Srinivasan R."/>
        </authorList>
    </citation>
    <scope>NUCLEOTIDE SEQUENCE</scope>
    <source>
        <strain evidence="2">PL_HMW_Pooled</strain>
        <tissue evidence="2">Head</tissue>
    </source>
</reference>
<protein>
    <submittedName>
        <fullName evidence="2">Serine/threonine-protein kinase/endoribonuclease IRE1</fullName>
    </submittedName>
</protein>
<feature type="compositionally biased region" description="Polar residues" evidence="1">
    <location>
        <begin position="378"/>
        <end position="395"/>
    </location>
</feature>